<dbReference type="Gene3D" id="1.10.510.10">
    <property type="entry name" value="Transferase(Phosphotransferase) domain 1"/>
    <property type="match status" value="1"/>
</dbReference>
<dbReference type="PROSITE" id="PS00107">
    <property type="entry name" value="PROTEIN_KINASE_ATP"/>
    <property type="match status" value="1"/>
</dbReference>
<evidence type="ECO:0000256" key="3">
    <source>
        <dbReference type="ARBA" id="ARBA00022777"/>
    </source>
</evidence>
<evidence type="ECO:0000313" key="9">
    <source>
        <dbReference type="EMBL" id="SET21456.1"/>
    </source>
</evidence>
<dbReference type="SMART" id="SM00220">
    <property type="entry name" value="S_TKc"/>
    <property type="match status" value="1"/>
</dbReference>
<feature type="compositionally biased region" description="Basic and acidic residues" evidence="7">
    <location>
        <begin position="572"/>
        <end position="581"/>
    </location>
</feature>
<evidence type="ECO:0000259" key="8">
    <source>
        <dbReference type="PROSITE" id="PS50011"/>
    </source>
</evidence>
<dbReference type="GO" id="GO:0004674">
    <property type="term" value="F:protein serine/threonine kinase activity"/>
    <property type="evidence" value="ECO:0007669"/>
    <property type="project" value="UniProtKB-KW"/>
</dbReference>
<dbReference type="EMBL" id="FOIB01000001">
    <property type="protein sequence ID" value="SET21456.1"/>
    <property type="molecule type" value="Genomic_DNA"/>
</dbReference>
<dbReference type="InterPro" id="IPR017441">
    <property type="entry name" value="Protein_kinase_ATP_BS"/>
</dbReference>
<feature type="domain" description="Protein kinase" evidence="8">
    <location>
        <begin position="56"/>
        <end position="319"/>
    </location>
</feature>
<dbReference type="PROSITE" id="PS00108">
    <property type="entry name" value="PROTEIN_KINASE_ST"/>
    <property type="match status" value="1"/>
</dbReference>
<evidence type="ECO:0000256" key="2">
    <source>
        <dbReference type="ARBA" id="ARBA00022741"/>
    </source>
</evidence>
<gene>
    <name evidence="9" type="ORF">SAMN05443572_1011465</name>
</gene>
<feature type="repeat" description="TPR" evidence="5">
    <location>
        <begin position="1021"/>
        <end position="1054"/>
    </location>
</feature>
<keyword evidence="2 6" id="KW-0547">Nucleotide-binding</keyword>
<dbReference type="InterPro" id="IPR019734">
    <property type="entry name" value="TPR_rpt"/>
</dbReference>
<proteinExistence type="predicted"/>
<dbReference type="PROSITE" id="PS50005">
    <property type="entry name" value="TPR"/>
    <property type="match status" value="1"/>
</dbReference>
<evidence type="ECO:0000313" key="10">
    <source>
        <dbReference type="Proteomes" id="UP000183760"/>
    </source>
</evidence>
<name>A0ABY1BZ63_MYXFU</name>
<dbReference type="InterPro" id="IPR011009">
    <property type="entry name" value="Kinase-like_dom_sf"/>
</dbReference>
<dbReference type="Gene3D" id="3.30.200.20">
    <property type="entry name" value="Phosphorylase Kinase, domain 1"/>
    <property type="match status" value="1"/>
</dbReference>
<evidence type="ECO:0000256" key="7">
    <source>
        <dbReference type="SAM" id="MobiDB-lite"/>
    </source>
</evidence>
<keyword evidence="1" id="KW-0808">Transferase</keyword>
<dbReference type="PANTHER" id="PTHR43289">
    <property type="entry name" value="MITOGEN-ACTIVATED PROTEIN KINASE KINASE KINASE 20-RELATED"/>
    <property type="match status" value="1"/>
</dbReference>
<dbReference type="InterPro" id="IPR011990">
    <property type="entry name" value="TPR-like_helical_dom_sf"/>
</dbReference>
<dbReference type="Gene3D" id="1.25.40.10">
    <property type="entry name" value="Tetratricopeptide repeat domain"/>
    <property type="match status" value="1"/>
</dbReference>
<feature type="binding site" evidence="6">
    <location>
        <position position="85"/>
    </location>
    <ligand>
        <name>ATP</name>
        <dbReference type="ChEBI" id="CHEBI:30616"/>
    </ligand>
</feature>
<feature type="compositionally biased region" description="Basic and acidic residues" evidence="7">
    <location>
        <begin position="657"/>
        <end position="668"/>
    </location>
</feature>
<evidence type="ECO:0000256" key="4">
    <source>
        <dbReference type="ARBA" id="ARBA00022840"/>
    </source>
</evidence>
<keyword evidence="4 6" id="KW-0067">ATP-binding</keyword>
<feature type="region of interest" description="Disordered" evidence="7">
    <location>
        <begin position="368"/>
        <end position="729"/>
    </location>
</feature>
<keyword evidence="5" id="KW-0802">TPR repeat</keyword>
<keyword evidence="9" id="KW-0723">Serine/threonine-protein kinase</keyword>
<dbReference type="InterPro" id="IPR008271">
    <property type="entry name" value="Ser/Thr_kinase_AS"/>
</dbReference>
<keyword evidence="3 9" id="KW-0418">Kinase</keyword>
<evidence type="ECO:0000256" key="5">
    <source>
        <dbReference type="PROSITE-ProRule" id="PRU00339"/>
    </source>
</evidence>
<feature type="compositionally biased region" description="Pro residues" evidence="7">
    <location>
        <begin position="465"/>
        <end position="511"/>
    </location>
</feature>
<organism evidence="9 10">
    <name type="scientific">Myxococcus fulvus</name>
    <dbReference type="NCBI Taxonomy" id="33"/>
    <lineage>
        <taxon>Bacteria</taxon>
        <taxon>Pseudomonadati</taxon>
        <taxon>Myxococcota</taxon>
        <taxon>Myxococcia</taxon>
        <taxon>Myxococcales</taxon>
        <taxon>Cystobacterineae</taxon>
        <taxon>Myxococcaceae</taxon>
        <taxon>Myxococcus</taxon>
    </lineage>
</organism>
<dbReference type="Pfam" id="PF07238">
    <property type="entry name" value="PilZ"/>
    <property type="match status" value="1"/>
</dbReference>
<sequence length="1085" mass="114028">MAQESSADACEACGHRHGSASSCSTLVRAEGESVPSRPRCVPVEVDPLVGTKLGSFRLVRRLGRGGMGAVYLGEHVSIGSRVAVKVLHEHLATYPELVQRFHAEARAVNVIGHENIVSIFDLNAGPPRPYLIMEYLDGAPLSAWVGSPLPAPAVVSVLSQVCDALQAAHLSGIVHRDLKPDNVFLVRRGRGTPFVKVLDFGIAKLADANMPQTHAGIIVGTPEYMAPEQSLSRRVDGRADLYALGVIAYQLVTGRLPFEDEGLTAQLVAHQMRAPPPPRSVHAAVPVSLERVILRALAKTPEERYATAAILRAALEGALAEELHVRSRQVRPVEPAVRARSVPAPVAGPGPVAGEGRNALPVPVMLETDLPEPVSNGSVAPRQARPVEGVKPPGARPVEGARSEEARPSPPGLVHTAGEVSTSGGPRPSPRAQVSQPVDARVASAGARPSPSVPAHSPMGAMPPGSRPSPPVPVQSPMGATPPGPRPSPPVPVQSPMGATPPGPRPSPPVPVQSSLGAMPLGARPSPSVPVQSSLGAMPSGSRPSPVQSPIGAMPPGAGAGRPAPMQARPSVEARPEEARRPSPSPAGQARPSIDEKSAEPRSPAPSQEGHARPSVDEKPAEARRPSPLPHGQARPAIDAKPAAEARRPSPPGMARPRTDEMPAEARRPSSPGSPPRVSDVPLTGRPSSDSRDAPMPATPNHSAPAAPLSSGRSMPPVPTPKGVASEDSVAPWSPVANLASRNWGAAVQNASGASPPVLHPAVDGAHPSSPSEVSQAARPRTVELPVRVVLRPGETPVWLTASDLSRGGLFLRSDGLLPPLFARLPLVLELESGPQSVVCEVVRHVPAEQAQVWGMPTGFGVQFVEATLALKSSVDALLRAGPGRRVAPPASSPTDDKEAAHVLEAYRARLTGDHYAVLAVPPDLDMGSLRRCTREARGTLESLRQRPLSSSQSLLLDSVLTRLHEAGEVLGTVTQRALYDAWRGNHRGVARCLEAGLTSEQLESLRREFLTRRPQSAGMARVHYLSGSALEREGQLARALETYERGLALDPLESSLHHRYRSVRRALDARGTAAEPSNERARSP</sequence>
<dbReference type="InterPro" id="IPR009875">
    <property type="entry name" value="PilZ_domain"/>
</dbReference>
<dbReference type="SUPFAM" id="SSF56112">
    <property type="entry name" value="Protein kinase-like (PK-like)"/>
    <property type="match status" value="1"/>
</dbReference>
<dbReference type="RefSeq" id="WP_308477814.1">
    <property type="nucleotide sequence ID" value="NZ_FOIB01000001.1"/>
</dbReference>
<protein>
    <submittedName>
        <fullName evidence="9">Serine/threonine protein kinase</fullName>
    </submittedName>
</protein>
<keyword evidence="10" id="KW-1185">Reference proteome</keyword>
<dbReference type="Proteomes" id="UP000183760">
    <property type="component" value="Unassembled WGS sequence"/>
</dbReference>
<accession>A0ABY1BZ63</accession>
<feature type="compositionally biased region" description="Basic and acidic residues" evidence="7">
    <location>
        <begin position="610"/>
        <end position="625"/>
    </location>
</feature>
<dbReference type="Gene3D" id="2.40.10.220">
    <property type="entry name" value="predicted glycosyltransferase like domains"/>
    <property type="match status" value="1"/>
</dbReference>
<dbReference type="PROSITE" id="PS50011">
    <property type="entry name" value="PROTEIN_KINASE_DOM"/>
    <property type="match status" value="1"/>
</dbReference>
<dbReference type="Pfam" id="PF00069">
    <property type="entry name" value="Pkinase"/>
    <property type="match status" value="1"/>
</dbReference>
<evidence type="ECO:0000256" key="6">
    <source>
        <dbReference type="PROSITE-ProRule" id="PRU10141"/>
    </source>
</evidence>
<dbReference type="PANTHER" id="PTHR43289:SF6">
    <property type="entry name" value="SERINE_THREONINE-PROTEIN KINASE NEKL-3"/>
    <property type="match status" value="1"/>
</dbReference>
<comment type="caution">
    <text evidence="9">The sequence shown here is derived from an EMBL/GenBank/DDBJ whole genome shotgun (WGS) entry which is preliminary data.</text>
</comment>
<dbReference type="InterPro" id="IPR000719">
    <property type="entry name" value="Prot_kinase_dom"/>
</dbReference>
<feature type="compositionally biased region" description="Low complexity" evidence="7">
    <location>
        <begin position="552"/>
        <end position="571"/>
    </location>
</feature>
<dbReference type="CDD" id="cd14014">
    <property type="entry name" value="STKc_PknB_like"/>
    <property type="match status" value="1"/>
</dbReference>
<reference evidence="9 10" key="1">
    <citation type="submission" date="2016-10" db="EMBL/GenBank/DDBJ databases">
        <authorList>
            <person name="Varghese N."/>
            <person name="Submissions S."/>
        </authorList>
    </citation>
    <scope>NUCLEOTIDE SEQUENCE [LARGE SCALE GENOMIC DNA]</scope>
    <source>
        <strain evidence="9 10">DSM 16525</strain>
    </source>
</reference>
<evidence type="ECO:0000256" key="1">
    <source>
        <dbReference type="ARBA" id="ARBA00022679"/>
    </source>
</evidence>